<reference evidence="2" key="1">
    <citation type="submission" date="2021-04" db="EMBL/GenBank/DDBJ databases">
        <title>Pseudonocardia sp. nov., isolated from sandy soil of mangrove forest.</title>
        <authorList>
            <person name="Zan Z."/>
            <person name="Huang R."/>
            <person name="Liu W."/>
        </authorList>
    </citation>
    <scope>NUCLEOTIDE SEQUENCE</scope>
    <source>
        <strain evidence="2">S2-4</strain>
    </source>
</reference>
<feature type="transmembrane region" description="Helical" evidence="1">
    <location>
        <begin position="147"/>
        <end position="166"/>
    </location>
</feature>
<name>A0ABT0ZU24_9PSEU</name>
<organism evidence="2 3">
    <name type="scientific">Pseudonocardia humida</name>
    <dbReference type="NCBI Taxonomy" id="2800819"/>
    <lineage>
        <taxon>Bacteria</taxon>
        <taxon>Bacillati</taxon>
        <taxon>Actinomycetota</taxon>
        <taxon>Actinomycetes</taxon>
        <taxon>Pseudonocardiales</taxon>
        <taxon>Pseudonocardiaceae</taxon>
        <taxon>Pseudonocardia</taxon>
    </lineage>
</organism>
<keyword evidence="1" id="KW-0812">Transmembrane</keyword>
<dbReference type="RefSeq" id="WP_252435837.1">
    <property type="nucleotide sequence ID" value="NZ_JAGSOV010000009.1"/>
</dbReference>
<dbReference type="EMBL" id="JAGSOV010000009">
    <property type="protein sequence ID" value="MCO1654236.1"/>
    <property type="molecule type" value="Genomic_DNA"/>
</dbReference>
<evidence type="ECO:0000313" key="2">
    <source>
        <dbReference type="EMBL" id="MCO1654236.1"/>
    </source>
</evidence>
<dbReference type="Proteomes" id="UP001165283">
    <property type="component" value="Unassembled WGS sequence"/>
</dbReference>
<keyword evidence="3" id="KW-1185">Reference proteome</keyword>
<keyword evidence="1" id="KW-1133">Transmembrane helix</keyword>
<sequence length="176" mass="18218">MTTGYRPAPRRPDPLGGPPPEVRFAVPPLVRRGLLALALIGIGAAAFELYSEQHWNGPIQLIPWGALGALLLATLLAVVPGGRAALPARILAVLVLGAALYGVVQHVLTNLAAGPSDPGLADTWAGLPLYEQVWLAASKQVGSAPTLAPGVLGQTALVLLLATITGPRTGRHAHRR</sequence>
<keyword evidence="1" id="KW-0472">Membrane</keyword>
<comment type="caution">
    <text evidence="2">The sequence shown here is derived from an EMBL/GenBank/DDBJ whole genome shotgun (WGS) entry which is preliminary data.</text>
</comment>
<feature type="transmembrane region" description="Helical" evidence="1">
    <location>
        <begin position="33"/>
        <end position="50"/>
    </location>
</feature>
<protein>
    <submittedName>
        <fullName evidence="2">Uncharacterized protein</fullName>
    </submittedName>
</protein>
<feature type="transmembrane region" description="Helical" evidence="1">
    <location>
        <begin position="86"/>
        <end position="108"/>
    </location>
</feature>
<accession>A0ABT0ZU24</accession>
<gene>
    <name evidence="2" type="ORF">KDL28_04140</name>
</gene>
<evidence type="ECO:0000313" key="3">
    <source>
        <dbReference type="Proteomes" id="UP001165283"/>
    </source>
</evidence>
<evidence type="ECO:0000256" key="1">
    <source>
        <dbReference type="SAM" id="Phobius"/>
    </source>
</evidence>
<proteinExistence type="predicted"/>
<feature type="transmembrane region" description="Helical" evidence="1">
    <location>
        <begin position="62"/>
        <end position="79"/>
    </location>
</feature>